<feature type="domain" description="Glycosyl transferase family 1" evidence="1">
    <location>
        <begin position="184"/>
        <end position="346"/>
    </location>
</feature>
<dbReference type="InterPro" id="IPR028098">
    <property type="entry name" value="Glyco_trans_4-like_N"/>
</dbReference>
<dbReference type="PANTHER" id="PTHR12526">
    <property type="entry name" value="GLYCOSYLTRANSFERASE"/>
    <property type="match status" value="1"/>
</dbReference>
<dbReference type="PANTHER" id="PTHR12526:SF630">
    <property type="entry name" value="GLYCOSYLTRANSFERASE"/>
    <property type="match status" value="1"/>
</dbReference>
<dbReference type="EMBL" id="LC619750">
    <property type="protein sequence ID" value="BCT69952.1"/>
    <property type="molecule type" value="Genomic_DNA"/>
</dbReference>
<dbReference type="AlphaFoldDB" id="A0A811APU6"/>
<gene>
    <name evidence="3" type="primary">epsIG</name>
</gene>
<dbReference type="InterPro" id="IPR001296">
    <property type="entry name" value="Glyco_trans_1"/>
</dbReference>
<keyword evidence="3" id="KW-0808">Transferase</keyword>
<organism evidence="3">
    <name type="scientific">Lactobacillus delbrueckii subsp. bulgaricus</name>
    <dbReference type="NCBI Taxonomy" id="1585"/>
    <lineage>
        <taxon>Bacteria</taxon>
        <taxon>Bacillati</taxon>
        <taxon>Bacillota</taxon>
        <taxon>Bacilli</taxon>
        <taxon>Lactobacillales</taxon>
        <taxon>Lactobacillaceae</taxon>
        <taxon>Lactobacillus</taxon>
    </lineage>
</organism>
<dbReference type="GO" id="GO:0016757">
    <property type="term" value="F:glycosyltransferase activity"/>
    <property type="evidence" value="ECO:0007669"/>
    <property type="project" value="InterPro"/>
</dbReference>
<proteinExistence type="predicted"/>
<dbReference type="SUPFAM" id="SSF53756">
    <property type="entry name" value="UDP-Glycosyltransferase/glycogen phosphorylase"/>
    <property type="match status" value="1"/>
</dbReference>
<reference evidence="3" key="1">
    <citation type="submission" date="2021-03" db="EMBL/GenBank/DDBJ databases">
        <title>EPS cluster and housekeeping genes of probiotic Lactobacillus delbrueckii subsp. bulgaricus.</title>
        <authorList>
            <person name="Kudo H."/>
            <person name="Fujiwara S."/>
            <person name="Sasaki Y."/>
            <person name="Fujisawa M."/>
        </authorList>
    </citation>
    <scope>NUCLEOTIDE SEQUENCE</scope>
    <source>
        <strain evidence="3">OLL1073R-1</strain>
    </source>
</reference>
<accession>A0A811APU6</accession>
<dbReference type="Gene3D" id="3.40.50.2000">
    <property type="entry name" value="Glycogen Phosphorylase B"/>
    <property type="match status" value="2"/>
</dbReference>
<evidence type="ECO:0000259" key="2">
    <source>
        <dbReference type="Pfam" id="PF13439"/>
    </source>
</evidence>
<evidence type="ECO:0000313" key="3">
    <source>
        <dbReference type="EMBL" id="BCT69952.1"/>
    </source>
</evidence>
<dbReference type="Pfam" id="PF00534">
    <property type="entry name" value="Glycos_transf_1"/>
    <property type="match status" value="1"/>
</dbReference>
<protein>
    <submittedName>
        <fullName evidence="3">Putative alpha(1,3)rhamnosyltransferase</fullName>
    </submittedName>
</protein>
<feature type="domain" description="Glycosyltransferase subfamily 4-like N-terminal" evidence="2">
    <location>
        <begin position="14"/>
        <end position="176"/>
    </location>
</feature>
<dbReference type="Pfam" id="PF13439">
    <property type="entry name" value="Glyco_transf_4"/>
    <property type="match status" value="1"/>
</dbReference>
<sequence length="375" mass="42271">MQKIRVVHVAEAAGGVERYLYALLKNSDSQKIENYLIASQHYEMEKFKKYVSSEYQLQMAHAACFKNDKATVKQIKKTVKQIKPDIVYAHSTKAGALTRIALMGMHIPVIYNPHGWAFNMAQSKKKELAYRLIEKAQIPFTKKVVCISEAEMQSAMQKHICSKDKIKIIPNGIDFDLLDKVQPVTRRDLGIPEDAFVVGQIGRLSEQKSPDVFVEMAEKIKKEIPNSFFVMVGDGNLEAKIRRLIKMKGLEDSFLITGWVDNPTGYLNCFDVATLLSRWEGFGLALVEYMYCGVPLVSTKVDAIPYVVDEGIDGLLVEPNSANEAAQAVIRIYEDPTLANKLVTNGLNMAKEKYDIRRVVKQTQQLYQDVLGISL</sequence>
<dbReference type="CDD" id="cd03808">
    <property type="entry name" value="GT4_CapM-like"/>
    <property type="match status" value="1"/>
</dbReference>
<evidence type="ECO:0000259" key="1">
    <source>
        <dbReference type="Pfam" id="PF00534"/>
    </source>
</evidence>
<name>A0A811APU6_LACDE</name>